<keyword evidence="2" id="KW-1133">Transmembrane helix</keyword>
<keyword evidence="2" id="KW-0812">Transmembrane</keyword>
<accession>A0ABP7LTX3</accession>
<dbReference type="Proteomes" id="UP001501563">
    <property type="component" value="Unassembled WGS sequence"/>
</dbReference>
<organism evidence="4 5">
    <name type="scientific">Streptomyces lannensis</name>
    <dbReference type="NCBI Taxonomy" id="766498"/>
    <lineage>
        <taxon>Bacteria</taxon>
        <taxon>Bacillati</taxon>
        <taxon>Actinomycetota</taxon>
        <taxon>Actinomycetes</taxon>
        <taxon>Kitasatosporales</taxon>
        <taxon>Streptomycetaceae</taxon>
        <taxon>Streptomyces</taxon>
    </lineage>
</organism>
<dbReference type="PANTHER" id="PTHR43156">
    <property type="entry name" value="STAGE II SPORULATION PROTEIN E-RELATED"/>
    <property type="match status" value="1"/>
</dbReference>
<name>A0ABP7LTX3_9ACTN</name>
<evidence type="ECO:0000256" key="2">
    <source>
        <dbReference type="SAM" id="Phobius"/>
    </source>
</evidence>
<feature type="transmembrane region" description="Helical" evidence="2">
    <location>
        <begin position="20"/>
        <end position="37"/>
    </location>
</feature>
<dbReference type="Gene3D" id="3.60.40.10">
    <property type="entry name" value="PPM-type phosphatase domain"/>
    <property type="match status" value="1"/>
</dbReference>
<proteinExistence type="predicted"/>
<dbReference type="SMART" id="SM00331">
    <property type="entry name" value="PP2C_SIG"/>
    <property type="match status" value="1"/>
</dbReference>
<evidence type="ECO:0000313" key="5">
    <source>
        <dbReference type="Proteomes" id="UP001501563"/>
    </source>
</evidence>
<feature type="transmembrane region" description="Helical" evidence="2">
    <location>
        <begin position="92"/>
        <end position="110"/>
    </location>
</feature>
<keyword evidence="1" id="KW-0378">Hydrolase</keyword>
<keyword evidence="2" id="KW-0472">Membrane</keyword>
<protein>
    <submittedName>
        <fullName evidence="4">PP2C family protein-serine/threonine phosphatase</fullName>
    </submittedName>
</protein>
<dbReference type="Pfam" id="PF07228">
    <property type="entry name" value="SpoIIE"/>
    <property type="match status" value="1"/>
</dbReference>
<gene>
    <name evidence="4" type="ORF">GCM10022207_91400</name>
</gene>
<dbReference type="InterPro" id="IPR036457">
    <property type="entry name" value="PPM-type-like_dom_sf"/>
</dbReference>
<feature type="domain" description="PPM-type phosphatase" evidence="3">
    <location>
        <begin position="143"/>
        <end position="367"/>
    </location>
</feature>
<keyword evidence="5" id="KW-1185">Reference proteome</keyword>
<comment type="caution">
    <text evidence="4">The sequence shown here is derived from an EMBL/GenBank/DDBJ whole genome shotgun (WGS) entry which is preliminary data.</text>
</comment>
<reference evidence="5" key="1">
    <citation type="journal article" date="2019" name="Int. J. Syst. Evol. Microbiol.">
        <title>The Global Catalogue of Microorganisms (GCM) 10K type strain sequencing project: providing services to taxonomists for standard genome sequencing and annotation.</title>
        <authorList>
            <consortium name="The Broad Institute Genomics Platform"/>
            <consortium name="The Broad Institute Genome Sequencing Center for Infectious Disease"/>
            <person name="Wu L."/>
            <person name="Ma J."/>
        </authorList>
    </citation>
    <scope>NUCLEOTIDE SEQUENCE [LARGE SCALE GENOMIC DNA]</scope>
    <source>
        <strain evidence="5">JCM 16578</strain>
    </source>
</reference>
<feature type="transmembrane region" description="Helical" evidence="2">
    <location>
        <begin position="66"/>
        <end position="86"/>
    </location>
</feature>
<dbReference type="InterPro" id="IPR001932">
    <property type="entry name" value="PPM-type_phosphatase-like_dom"/>
</dbReference>
<evidence type="ECO:0000313" key="4">
    <source>
        <dbReference type="EMBL" id="GAA3907580.1"/>
    </source>
</evidence>
<evidence type="ECO:0000259" key="3">
    <source>
        <dbReference type="SMART" id="SM00331"/>
    </source>
</evidence>
<sequence>MGAKSDIPGARRAVRPSHALLVIPLGLIILIMIADVFTGRSSQLGPLLIVAPAVTASFAGPRLTGLMGALAVAGQVLSAIAEGSGLTAGLEIQVIGLAVVSGFLVALRAVRDLRERQLAHTRSIAAAAQEVLIRPLPRRAGPLRIATDYIAAELDARVGGDLFAAVRADRVTRVIIGDVRGKGLPVIKDTSLLLGAFHGSAYRNLSLPHMAIHLGNAMYWNWANAAADDPEADESFVTVLLLDFPDNVGRVETISCGHPPPLLLHEGKISALDARSPGLPLGITVPTVDQYVVDTFSFVAGDVLLLYTDGVIETASPNGTFYPLSKRMAAWDGTGGPERLVRHVHEDLLSHARGPLGDDAALIAIQRLADRTE</sequence>
<dbReference type="PANTHER" id="PTHR43156:SF2">
    <property type="entry name" value="STAGE II SPORULATION PROTEIN E"/>
    <property type="match status" value="1"/>
</dbReference>
<dbReference type="EMBL" id="BAAAZA010000070">
    <property type="protein sequence ID" value="GAA3907580.1"/>
    <property type="molecule type" value="Genomic_DNA"/>
</dbReference>
<evidence type="ECO:0000256" key="1">
    <source>
        <dbReference type="ARBA" id="ARBA00022801"/>
    </source>
</evidence>
<dbReference type="InterPro" id="IPR052016">
    <property type="entry name" value="Bact_Sigma-Reg"/>
</dbReference>